<dbReference type="FunFam" id="3.90.1560.10:FF:000001">
    <property type="entry name" value="Probable 2-phosphosulfolactate phosphatase"/>
    <property type="match status" value="1"/>
</dbReference>
<dbReference type="PANTHER" id="PTHR37311:SF1">
    <property type="entry name" value="2-PHOSPHOSULFOLACTATE PHOSPHATASE-RELATED"/>
    <property type="match status" value="1"/>
</dbReference>
<dbReference type="EMBL" id="BDJL01000132">
    <property type="protein sequence ID" value="GAV26207.1"/>
    <property type="molecule type" value="Genomic_DNA"/>
</dbReference>
<evidence type="ECO:0000256" key="6">
    <source>
        <dbReference type="ARBA" id="ARBA00022842"/>
    </source>
</evidence>
<comment type="catalytic activity">
    <reaction evidence="7 8">
        <text>(2R)-O-phospho-3-sulfolactate + H2O = (2R)-3-sulfolactate + phosphate</text>
        <dbReference type="Rhea" id="RHEA:23416"/>
        <dbReference type="ChEBI" id="CHEBI:15377"/>
        <dbReference type="ChEBI" id="CHEBI:15597"/>
        <dbReference type="ChEBI" id="CHEBI:43474"/>
        <dbReference type="ChEBI" id="CHEBI:58738"/>
        <dbReference type="EC" id="3.1.3.71"/>
    </reaction>
</comment>
<evidence type="ECO:0000256" key="2">
    <source>
        <dbReference type="ARBA" id="ARBA00009997"/>
    </source>
</evidence>
<evidence type="ECO:0000256" key="7">
    <source>
        <dbReference type="ARBA" id="ARBA00033711"/>
    </source>
</evidence>
<evidence type="ECO:0000256" key="5">
    <source>
        <dbReference type="ARBA" id="ARBA00022801"/>
    </source>
</evidence>
<evidence type="ECO:0000256" key="8">
    <source>
        <dbReference type="HAMAP-Rule" id="MF_00490"/>
    </source>
</evidence>
<keyword evidence="6 8" id="KW-0460">Magnesium</keyword>
<dbReference type="OrthoDB" id="4913at2"/>
<dbReference type="InterPro" id="IPR005238">
    <property type="entry name" value="ComB-like"/>
</dbReference>
<accession>A0A1L8D537</accession>
<evidence type="ECO:0000256" key="3">
    <source>
        <dbReference type="ARBA" id="ARBA00012953"/>
    </source>
</evidence>
<dbReference type="Pfam" id="PF04029">
    <property type="entry name" value="2-ph_phosp"/>
    <property type="match status" value="1"/>
</dbReference>
<sequence length="238" mass="25792">MKIDILFYPEKLKNAEDKAVVVLDVLRATTTIATALAAGAEKIYPVSSIKDAFSLKKKISGALLGGERGGIKVPGFDLGNSPLEYQGLKGRTIILSSTNGTKTLKKAVSAKTLIAGSIVNAKAVADYLLKLNLDVVFMPSGTDSQFSLEDFAGAGYIISLLAEEKKVELSDQAYVSFELARINPPEEILTRSFHGQRLINLGFARDVEYCAKLNLLDVVPVGRLQEGRLVIESSRLFR</sequence>
<dbReference type="InterPro" id="IPR036702">
    <property type="entry name" value="ComB-like_sf"/>
</dbReference>
<proteinExistence type="inferred from homology"/>
<comment type="cofactor">
    <cofactor evidence="1 8">
        <name>Mg(2+)</name>
        <dbReference type="ChEBI" id="CHEBI:18420"/>
    </cofactor>
</comment>
<dbReference type="Proteomes" id="UP000187338">
    <property type="component" value="Unassembled WGS sequence"/>
</dbReference>
<dbReference type="STRING" id="661089.ciss_21400"/>
<reference evidence="10" key="1">
    <citation type="submission" date="2016-12" db="EMBL/GenBank/DDBJ databases">
        <title>Draft Genome Sequences od Carboxydothermus pertinax and islandicus, Hydrogenogenic Carboxydotrophic Bacteria.</title>
        <authorList>
            <person name="Fukuyama Y."/>
            <person name="Ohmae K."/>
            <person name="Yoneda Y."/>
            <person name="Yoshida T."/>
            <person name="Sako Y."/>
        </authorList>
    </citation>
    <scope>NUCLEOTIDE SEQUENCE [LARGE SCALE GENOMIC DNA]</scope>
    <source>
        <strain evidence="10">SET</strain>
    </source>
</reference>
<gene>
    <name evidence="8" type="primary">comB</name>
    <name evidence="9" type="ORF">ciss_21400</name>
</gene>
<dbReference type="GO" id="GO:0050532">
    <property type="term" value="F:2-phosphosulfolactate phosphatase activity"/>
    <property type="evidence" value="ECO:0007669"/>
    <property type="project" value="UniProtKB-UniRule"/>
</dbReference>
<organism evidence="9 10">
    <name type="scientific">Carboxydothermus islandicus</name>
    <dbReference type="NCBI Taxonomy" id="661089"/>
    <lineage>
        <taxon>Bacteria</taxon>
        <taxon>Bacillati</taxon>
        <taxon>Bacillota</taxon>
        <taxon>Clostridia</taxon>
        <taxon>Thermoanaerobacterales</taxon>
        <taxon>Thermoanaerobacteraceae</taxon>
        <taxon>Carboxydothermus</taxon>
    </lineage>
</organism>
<keyword evidence="10" id="KW-1185">Reference proteome</keyword>
<dbReference type="Gene3D" id="3.90.1560.10">
    <property type="entry name" value="ComB-like"/>
    <property type="match status" value="1"/>
</dbReference>
<dbReference type="GO" id="GO:0000287">
    <property type="term" value="F:magnesium ion binding"/>
    <property type="evidence" value="ECO:0007669"/>
    <property type="project" value="UniProtKB-UniRule"/>
</dbReference>
<dbReference type="HAMAP" id="MF_00490">
    <property type="entry name" value="ComB"/>
    <property type="match status" value="1"/>
</dbReference>
<dbReference type="GO" id="GO:0050545">
    <property type="term" value="F:sulfopyruvate decarboxylase activity"/>
    <property type="evidence" value="ECO:0007669"/>
    <property type="project" value="TreeGrafter"/>
</dbReference>
<evidence type="ECO:0000256" key="4">
    <source>
        <dbReference type="ARBA" id="ARBA00021948"/>
    </source>
</evidence>
<comment type="similarity">
    <text evidence="2 8">Belongs to the ComB family.</text>
</comment>
<dbReference type="PANTHER" id="PTHR37311">
    <property type="entry name" value="2-PHOSPHOSULFOLACTATE PHOSPHATASE-RELATED"/>
    <property type="match status" value="1"/>
</dbReference>
<keyword evidence="5 8" id="KW-0378">Hydrolase</keyword>
<evidence type="ECO:0000313" key="9">
    <source>
        <dbReference type="EMBL" id="GAV26207.1"/>
    </source>
</evidence>
<dbReference type="SUPFAM" id="SSF142823">
    <property type="entry name" value="ComB-like"/>
    <property type="match status" value="1"/>
</dbReference>
<comment type="caution">
    <text evidence="9">The sequence shown here is derived from an EMBL/GenBank/DDBJ whole genome shotgun (WGS) entry which is preliminary data.</text>
</comment>
<evidence type="ECO:0000256" key="1">
    <source>
        <dbReference type="ARBA" id="ARBA00001946"/>
    </source>
</evidence>
<dbReference type="AlphaFoldDB" id="A0A1L8D537"/>
<evidence type="ECO:0000313" key="10">
    <source>
        <dbReference type="Proteomes" id="UP000187338"/>
    </source>
</evidence>
<protein>
    <recommendedName>
        <fullName evidence="4 8">Probable 2-phosphosulfolactate phosphatase</fullName>
        <ecNumber evidence="3 8">3.1.3.71</ecNumber>
    </recommendedName>
</protein>
<dbReference type="RefSeq" id="WP_075866368.1">
    <property type="nucleotide sequence ID" value="NZ_BDJL01000132.1"/>
</dbReference>
<dbReference type="EC" id="3.1.3.71" evidence="3 8"/>
<name>A0A1L8D537_9THEO</name>